<dbReference type="GO" id="GO:0005524">
    <property type="term" value="F:ATP binding"/>
    <property type="evidence" value="ECO:0007669"/>
    <property type="project" value="UniProtKB-KW"/>
</dbReference>
<comment type="caution">
    <text evidence="5">The sequence shown here is derived from an EMBL/GenBank/DDBJ whole genome shotgun (WGS) entry which is preliminary data.</text>
</comment>
<evidence type="ECO:0000256" key="2">
    <source>
        <dbReference type="ARBA" id="ARBA00022840"/>
    </source>
</evidence>
<keyword evidence="1" id="KW-0547">Nucleotide-binding</keyword>
<organism evidence="5 6">
    <name type="scientific">Trichonephila inaurata madagascariensis</name>
    <dbReference type="NCBI Taxonomy" id="2747483"/>
    <lineage>
        <taxon>Eukaryota</taxon>
        <taxon>Metazoa</taxon>
        <taxon>Ecdysozoa</taxon>
        <taxon>Arthropoda</taxon>
        <taxon>Chelicerata</taxon>
        <taxon>Arachnida</taxon>
        <taxon>Araneae</taxon>
        <taxon>Araneomorphae</taxon>
        <taxon>Entelegynae</taxon>
        <taxon>Araneoidea</taxon>
        <taxon>Nephilidae</taxon>
        <taxon>Trichonephila</taxon>
        <taxon>Trichonephila inaurata</taxon>
    </lineage>
</organism>
<evidence type="ECO:0000313" key="6">
    <source>
        <dbReference type="Proteomes" id="UP000886998"/>
    </source>
</evidence>
<keyword evidence="2" id="KW-0067">ATP-binding</keyword>
<evidence type="ECO:0000256" key="1">
    <source>
        <dbReference type="ARBA" id="ARBA00022741"/>
    </source>
</evidence>
<dbReference type="InterPro" id="IPR027417">
    <property type="entry name" value="P-loop_NTPase"/>
</dbReference>
<evidence type="ECO:0000313" key="5">
    <source>
        <dbReference type="EMBL" id="GFY62291.1"/>
    </source>
</evidence>
<dbReference type="Gene3D" id="3.40.50.300">
    <property type="entry name" value="P-loop containing nucleotide triphosphate hydrolases"/>
    <property type="match status" value="1"/>
</dbReference>
<dbReference type="AlphaFoldDB" id="A0A8X6XXT1"/>
<reference evidence="5" key="1">
    <citation type="submission" date="2020-08" db="EMBL/GenBank/DDBJ databases">
        <title>Multicomponent nature underlies the extraordinary mechanical properties of spider dragline silk.</title>
        <authorList>
            <person name="Kono N."/>
            <person name="Nakamura H."/>
            <person name="Mori M."/>
            <person name="Yoshida Y."/>
            <person name="Ohtoshi R."/>
            <person name="Malay A.D."/>
            <person name="Moran D.A.P."/>
            <person name="Tomita M."/>
            <person name="Numata K."/>
            <person name="Arakawa K."/>
        </authorList>
    </citation>
    <scope>NUCLEOTIDE SEQUENCE</scope>
</reference>
<gene>
    <name evidence="5" type="primary">kti12</name>
    <name evidence="5" type="ORF">TNIN_51771</name>
</gene>
<keyword evidence="6" id="KW-1185">Reference proteome</keyword>
<dbReference type="Pfam" id="PF08433">
    <property type="entry name" value="KTI12"/>
    <property type="match status" value="2"/>
</dbReference>
<evidence type="ECO:0000256" key="3">
    <source>
        <dbReference type="ARBA" id="ARBA00025768"/>
    </source>
</evidence>
<dbReference type="PANTHER" id="PTHR12435">
    <property type="match status" value="1"/>
</dbReference>
<name>A0A8X6XXT1_9ARAC</name>
<comment type="similarity">
    <text evidence="3">Belongs to the KTI12 family.</text>
</comment>
<dbReference type="OrthoDB" id="9972657at2759"/>
<dbReference type="InterPro" id="IPR013641">
    <property type="entry name" value="KTI12/PSTK"/>
</dbReference>
<dbReference type="SUPFAM" id="SSF52540">
    <property type="entry name" value="P-loop containing nucleoside triphosphate hydrolases"/>
    <property type="match status" value="1"/>
</dbReference>
<dbReference type="Proteomes" id="UP000886998">
    <property type="component" value="Unassembled WGS sequence"/>
</dbReference>
<evidence type="ECO:0000256" key="4">
    <source>
        <dbReference type="ARBA" id="ARBA00026170"/>
    </source>
</evidence>
<sequence>MPLAIYCGIPCSGKSTRAKELYDFLMSSKKCVLIKDDNVPSGFDRNKVYLDAQKEKELRSSLKSEVERHLSKDTTVILDAGNYIKELLRMIPIEQPLAATNFLYDLDKVTQGIVKSILNAQKLSTPGDFINIPKAEQKSCLRLRLSPSFHYKEKFQNDSQWYLHFVEEITQILPIKVWIRFRRF</sequence>
<protein>
    <recommendedName>
        <fullName evidence="4">Protein KTI12 homolog</fullName>
    </recommendedName>
</protein>
<proteinExistence type="inferred from homology"/>
<dbReference type="EMBL" id="BMAV01014166">
    <property type="protein sequence ID" value="GFY62291.1"/>
    <property type="molecule type" value="Genomic_DNA"/>
</dbReference>
<accession>A0A8X6XXT1</accession>